<dbReference type="Proteomes" id="UP000813463">
    <property type="component" value="Chromosome 5"/>
</dbReference>
<reference evidence="1" key="1">
    <citation type="journal article" date="2021" name="Nat. Commun.">
        <title>Genomic analyses provide insights into spinach domestication and the genetic basis of agronomic traits.</title>
        <authorList>
            <person name="Cai X."/>
            <person name="Sun X."/>
            <person name="Xu C."/>
            <person name="Sun H."/>
            <person name="Wang X."/>
            <person name="Ge C."/>
            <person name="Zhang Z."/>
            <person name="Wang Q."/>
            <person name="Fei Z."/>
            <person name="Jiao C."/>
            <person name="Wang Q."/>
        </authorList>
    </citation>
    <scope>NUCLEOTIDE SEQUENCE [LARGE SCALE GENOMIC DNA]</scope>
    <source>
        <strain evidence="1">cv. Varoflay</strain>
    </source>
</reference>
<proteinExistence type="predicted"/>
<reference evidence="2" key="2">
    <citation type="submission" date="2025-08" db="UniProtKB">
        <authorList>
            <consortium name="RefSeq"/>
        </authorList>
    </citation>
    <scope>IDENTIFICATION</scope>
    <source>
        <tissue evidence="2">Leaf</tissue>
    </source>
</reference>
<accession>A0ABM3QN40</accession>
<dbReference type="InterPro" id="IPR011990">
    <property type="entry name" value="TPR-like_helical_dom_sf"/>
</dbReference>
<evidence type="ECO:0000313" key="1">
    <source>
        <dbReference type="Proteomes" id="UP000813463"/>
    </source>
</evidence>
<gene>
    <name evidence="2" type="primary">LOC110780148</name>
</gene>
<dbReference type="InterPro" id="IPR051616">
    <property type="entry name" value="Cul2-RING_E3_ligase_SR"/>
</dbReference>
<name>A0ABM3QN40_SPIOL</name>
<dbReference type="PANTHER" id="PTHR46224:SF67">
    <property type="entry name" value="HSP70-HSP90 ORGANIZING PROTEIN 3-LIKE"/>
    <property type="match status" value="1"/>
</dbReference>
<organism evidence="1 2">
    <name type="scientific">Spinacia oleracea</name>
    <name type="common">Spinach</name>
    <dbReference type="NCBI Taxonomy" id="3562"/>
    <lineage>
        <taxon>Eukaryota</taxon>
        <taxon>Viridiplantae</taxon>
        <taxon>Streptophyta</taxon>
        <taxon>Embryophyta</taxon>
        <taxon>Tracheophyta</taxon>
        <taxon>Spermatophyta</taxon>
        <taxon>Magnoliopsida</taxon>
        <taxon>eudicotyledons</taxon>
        <taxon>Gunneridae</taxon>
        <taxon>Pentapetalae</taxon>
        <taxon>Caryophyllales</taxon>
        <taxon>Chenopodiaceae</taxon>
        <taxon>Chenopodioideae</taxon>
        <taxon>Anserineae</taxon>
        <taxon>Spinacia</taxon>
    </lineage>
</organism>
<dbReference type="SUPFAM" id="SSF48452">
    <property type="entry name" value="TPR-like"/>
    <property type="match status" value="1"/>
</dbReference>
<evidence type="ECO:0000313" key="2">
    <source>
        <dbReference type="RefSeq" id="XP_056684787.1"/>
    </source>
</evidence>
<dbReference type="GeneID" id="110780148"/>
<keyword evidence="1" id="KW-1185">Reference proteome</keyword>
<dbReference type="PANTHER" id="PTHR46224">
    <property type="entry name" value="ANKYRIN REPEAT FAMILY PROTEIN"/>
    <property type="match status" value="1"/>
</dbReference>
<dbReference type="RefSeq" id="XP_056684787.1">
    <property type="nucleotide sequence ID" value="XM_056828809.1"/>
</dbReference>
<dbReference type="Gene3D" id="1.25.40.10">
    <property type="entry name" value="Tetratricopeptide repeat domain"/>
    <property type="match status" value="1"/>
</dbReference>
<sequence>MEDNLAVVSTLFDVTTRIPHIPIWSCHGIYEYINSQEAKNQRELRAETRFLEVKAQGAQAVRTNDYRTAVYWYTEGMRMKPTDATLFSNRSLCYSHLNVDDLALSDAEFCKRLRPDWCMGHYREGVAHMMLKGYSEAVSAFQNACRCDPLNNELLNAYRNVLEGRIISVVD</sequence>
<protein>
    <submittedName>
        <fullName evidence="2">Hsp70-Hsp90 organizing protein 2-like</fullName>
    </submittedName>
</protein>